<keyword evidence="4" id="KW-1185">Reference proteome</keyword>
<sequence length="1092" mass="115233">MKIGANNDGLKSKLSESESAIQKAFSANPVTAFTDSLSGVTSGLSGVIGKMSGLVAISAGGFGLGAIIDGAVNAGESVYQLSTKFGITAKEASELNRILKLTGSDTQTFSTAMLRLDKAYTASGDAGDKCRAVLEATGVSLTDSTGKLLPLNQQLENLSKGYTLAAASGQQEEFIMNTLGARGMALVGTLKNLAEAKEDAAKVTGAGLDPQQMHNLKRELDVISLQSTQVGLALTGALAPIASELFPPIMSGLKNTAEFLAANKTGVIELTENAMGLVAAYKGIQLISGAGSAVSTFWAKAAADAAVSTATQTLAADELSVVQEKAISRAVAASNKGYMKMQADAVKAAQAMGLSAEEYATVVTEKSIQIQTEAAAAAEAIRTKMTTAYLQVGTVATESATTQIASIERVGATAAEMNAAKTASTIESAELCMTAVVESSAAQVKSIETVGAASTLAAEKTVAANATAAESTGAVILANERVAISHATTGDAAILTGEKTVGAMATAEVAVASLGRSVWALMGGWLGLIAIMGYAAYKSYEYGGVIYDNYTKNYGVKPENYETTDSFHEQSSGTRASNSASDFKRDEDTNTLPEVETFEAQKPSPVDLTGIGADTGSKSGGGKSDAGKELEKLQKQAEQASKSIEREWMQLTNTKMEQLDSWRSDELKNLNESASVNENYQRDLTRLDEIYAEKKKKILSEQLKNSTDIWIEAAKNQRELNDLVSTAGITGVEKQRLDLQNRYNDALAETEERYKKLSVAFMGMDKESQTQYLLANKGVTKNDDGSLNFSKQIDAENLAHKKEFEQQMKDLHYDSTKYQEDLDRAYANYSFSELQTLLNSEAAIQDQYRTGQTALMKEYYTTWQETHRSSMEIMADAMGQFRSGMTSVYKDIIKGVDGAKSAWVGFRDTVIDIIADIYARQLSANLTSGLMSWLPGISTGSISNGWTGVERANGGLLTGPGTGTSDSILMWGSNGEFMMQASAVDSIGVDNLNYMNKTGNLPGFKNGGLVTGAPLSSISSGYNSAGVSGGNPSTGGNVSITVNNNSSAKVTATDGGIMDGIRQIIIDIAPDAVLNKASSSPTYSRNMKAVLG</sequence>
<evidence type="ECO:0000256" key="1">
    <source>
        <dbReference type="SAM" id="Coils"/>
    </source>
</evidence>
<feature type="coiled-coil region" evidence="1">
    <location>
        <begin position="729"/>
        <end position="760"/>
    </location>
</feature>
<dbReference type="Proteomes" id="UP000049855">
    <property type="component" value="Unassembled WGS sequence"/>
</dbReference>
<feature type="compositionally biased region" description="Polar residues" evidence="2">
    <location>
        <begin position="561"/>
        <end position="581"/>
    </location>
</feature>
<keyword evidence="1" id="KW-0175">Coiled coil</keyword>
<dbReference type="AlphaFoldDB" id="A0A0U1L0U7"/>
<feature type="compositionally biased region" description="Basic and acidic residues" evidence="2">
    <location>
        <begin position="625"/>
        <end position="635"/>
    </location>
</feature>
<accession>A0A0U1L0U7</accession>
<evidence type="ECO:0000256" key="2">
    <source>
        <dbReference type="SAM" id="MobiDB-lite"/>
    </source>
</evidence>
<evidence type="ECO:0000313" key="4">
    <source>
        <dbReference type="Proteomes" id="UP000049855"/>
    </source>
</evidence>
<feature type="region of interest" description="Disordered" evidence="2">
    <location>
        <begin position="561"/>
        <end position="641"/>
    </location>
</feature>
<organism evidence="3 4">
    <name type="scientific">Sporomusa ovata</name>
    <dbReference type="NCBI Taxonomy" id="2378"/>
    <lineage>
        <taxon>Bacteria</taxon>
        <taxon>Bacillati</taxon>
        <taxon>Bacillota</taxon>
        <taxon>Negativicutes</taxon>
        <taxon>Selenomonadales</taxon>
        <taxon>Sporomusaceae</taxon>
        <taxon>Sporomusa</taxon>
    </lineage>
</organism>
<dbReference type="RefSeq" id="WP_021168085.1">
    <property type="nucleotide sequence ID" value="NZ_CTRP01000012.1"/>
</dbReference>
<evidence type="ECO:0000313" key="3">
    <source>
        <dbReference type="EMBL" id="CQR73300.1"/>
    </source>
</evidence>
<protein>
    <submittedName>
        <fullName evidence="3">Phage tail length tape-measure protein 1 # Enterobacteria-related</fullName>
    </submittedName>
</protein>
<name>A0A0U1L0U7_9FIRM</name>
<proteinExistence type="predicted"/>
<reference evidence="4" key="1">
    <citation type="submission" date="2015-03" db="EMBL/GenBank/DDBJ databases">
        <authorList>
            <person name="Nijsse Bart"/>
        </authorList>
    </citation>
    <scope>NUCLEOTIDE SEQUENCE [LARGE SCALE GENOMIC DNA]</scope>
</reference>
<gene>
    <name evidence="3" type="ORF">SpAn4DRAFT_2532</name>
</gene>
<dbReference type="EMBL" id="CTRP01000012">
    <property type="protein sequence ID" value="CQR73300.1"/>
    <property type="molecule type" value="Genomic_DNA"/>
</dbReference>